<dbReference type="EMBL" id="RCMI01001244">
    <property type="protein sequence ID" value="KAG2887907.1"/>
    <property type="molecule type" value="Genomic_DNA"/>
</dbReference>
<comment type="caution">
    <text evidence="10">The sequence shown here is derived from an EMBL/GenBank/DDBJ whole genome shotgun (WGS) entry which is preliminary data.</text>
</comment>
<evidence type="ECO:0000313" key="7">
    <source>
        <dbReference type="EMBL" id="KAG2899647.1"/>
    </source>
</evidence>
<reference evidence="10 11" key="1">
    <citation type="submission" date="2018-01" db="EMBL/GenBank/DDBJ databases">
        <title>Draft genome of the strawberry crown rot pathogen Phytophthora cactorum.</title>
        <authorList>
            <person name="Armitage A.D."/>
            <person name="Lysoe E."/>
            <person name="Nellist C.F."/>
            <person name="Harrison R.J."/>
            <person name="Brurberg M.B."/>
        </authorList>
    </citation>
    <scope>NUCLEOTIDE SEQUENCE [LARGE SCALE GENOMIC DNA]</scope>
    <source>
        <strain evidence="10 11">10300</strain>
    </source>
</reference>
<keyword evidence="4" id="KW-0443">Lipid metabolism</keyword>
<dbReference type="SUPFAM" id="SSF53474">
    <property type="entry name" value="alpha/beta-Hydrolases"/>
    <property type="match status" value="1"/>
</dbReference>
<protein>
    <recommendedName>
        <fullName evidence="1">1-alkyl-2-acetylglycerophosphocholine esterase</fullName>
        <ecNumber evidence="1">3.1.1.47</ecNumber>
    </recommendedName>
</protein>
<sequence length="465" mass="51099">MHRQLLERLLLGACTCQLAVKFVSTRTGDIVSIAGWCAVTLLLVLHSPRCELLPLYASLGLIVLRSVLLPSTTTATASFWSLHPVFDTLGAVSVALAWASSLLFPWPELSQLHGPYQTIGCRSMRLGGIECRVFYPSTDNPQSDTKKRSTNQNLVPYLHHGRHLMKGLGVFSKMPAWLFHNMSNAHLAAFQDVPVASPPAASDGWPLVIFSHGLAGSLELYSYVNQQLASHGYVVVVPNHCDGSACVCSPEPGRIEYYQQITAEVRDDIDGAGFRFRNGQLQQRVSEVRAVLDAIKQNATADSVFRRCDLTNVSVAGHSFGAATALTAAHQDARFKKMVLLDAWMEPLDHDVRDGLGPRVPALHLMSEHFLHWRPNAESTERHARGCTHARSRLTWLRGTRHNNFSDIPVFSPTVNRLLKSAGNIDHFYALQAIGQLSAAFLAGDFDARAAEFPELSTVTSATCK</sequence>
<keyword evidence="11" id="KW-1185">Reference proteome</keyword>
<dbReference type="PANTHER" id="PTHR10272:SF0">
    <property type="entry name" value="PLATELET-ACTIVATING FACTOR ACETYLHYDROLASE"/>
    <property type="match status" value="1"/>
</dbReference>
<dbReference type="AlphaFoldDB" id="A0A329SBR0"/>
<dbReference type="Proteomes" id="UP000251314">
    <property type="component" value="Unassembled WGS sequence"/>
</dbReference>
<dbReference type="Proteomes" id="UP000697107">
    <property type="component" value="Unassembled WGS sequence"/>
</dbReference>
<dbReference type="OrthoDB" id="2363873at2759"/>
<dbReference type="GO" id="GO:0016042">
    <property type="term" value="P:lipid catabolic process"/>
    <property type="evidence" value="ECO:0007669"/>
    <property type="project" value="UniProtKB-KW"/>
</dbReference>
<dbReference type="EMBL" id="RCMV01002066">
    <property type="protein sequence ID" value="KAG3204766.1"/>
    <property type="molecule type" value="Genomic_DNA"/>
</dbReference>
<evidence type="ECO:0000256" key="2">
    <source>
        <dbReference type="ARBA" id="ARBA00022801"/>
    </source>
</evidence>
<dbReference type="Proteomes" id="UP000735874">
    <property type="component" value="Unassembled WGS sequence"/>
</dbReference>
<organism evidence="10 11">
    <name type="scientific">Phytophthora cactorum</name>
    <dbReference type="NCBI Taxonomy" id="29920"/>
    <lineage>
        <taxon>Eukaryota</taxon>
        <taxon>Sar</taxon>
        <taxon>Stramenopiles</taxon>
        <taxon>Oomycota</taxon>
        <taxon>Peronosporomycetes</taxon>
        <taxon>Peronosporales</taxon>
        <taxon>Peronosporaceae</taxon>
        <taxon>Phytophthora</taxon>
    </lineage>
</organism>
<dbReference type="Proteomes" id="UP000774804">
    <property type="component" value="Unassembled WGS sequence"/>
</dbReference>
<evidence type="ECO:0000256" key="3">
    <source>
        <dbReference type="ARBA" id="ARBA00022963"/>
    </source>
</evidence>
<dbReference type="EC" id="3.1.1.47" evidence="1"/>
<evidence type="ECO:0000313" key="5">
    <source>
        <dbReference type="EMBL" id="KAG2860577.1"/>
    </source>
</evidence>
<dbReference type="PANTHER" id="PTHR10272">
    <property type="entry name" value="PLATELET-ACTIVATING FACTOR ACETYLHYDROLASE"/>
    <property type="match status" value="1"/>
</dbReference>
<dbReference type="Proteomes" id="UP000760860">
    <property type="component" value="Unassembled WGS sequence"/>
</dbReference>
<dbReference type="Pfam" id="PF03403">
    <property type="entry name" value="PAF-AH_p_II"/>
    <property type="match status" value="1"/>
</dbReference>
<dbReference type="STRING" id="29920.A0A329SBR0"/>
<evidence type="ECO:0000256" key="1">
    <source>
        <dbReference type="ARBA" id="ARBA00013201"/>
    </source>
</evidence>
<evidence type="ECO:0000313" key="10">
    <source>
        <dbReference type="EMBL" id="RAW34244.1"/>
    </source>
</evidence>
<dbReference type="VEuPathDB" id="FungiDB:PC110_g9437"/>
<evidence type="ECO:0000313" key="11">
    <source>
        <dbReference type="Proteomes" id="UP000251314"/>
    </source>
</evidence>
<keyword evidence="3" id="KW-0442">Lipid degradation</keyword>
<evidence type="ECO:0000256" key="4">
    <source>
        <dbReference type="ARBA" id="ARBA00023098"/>
    </source>
</evidence>
<name>A0A329SBR0_9STRA</name>
<keyword evidence="2" id="KW-0378">Hydrolase</keyword>
<reference evidence="5" key="2">
    <citation type="submission" date="2018-10" db="EMBL/GenBank/DDBJ databases">
        <title>Effector identification in a new, highly contiguous assembly of the strawberry crown rot pathogen Phytophthora cactorum.</title>
        <authorList>
            <person name="Armitage A.D."/>
            <person name="Nellist C.F."/>
            <person name="Bates H."/>
            <person name="Vickerstaff R.J."/>
            <person name="Harrison R.J."/>
        </authorList>
    </citation>
    <scope>NUCLEOTIDE SEQUENCE</scope>
    <source>
        <strain evidence="5">15-7</strain>
        <strain evidence="6">4032</strain>
        <strain evidence="7">4040</strain>
        <strain evidence="8">P415</strain>
        <strain evidence="9">P421</strain>
    </source>
</reference>
<dbReference type="EMBL" id="RCMK01001195">
    <property type="protein sequence ID" value="KAG2899647.1"/>
    <property type="molecule type" value="Genomic_DNA"/>
</dbReference>
<dbReference type="GO" id="GO:0003847">
    <property type="term" value="F:1-alkyl-2-acetylglycerophosphocholine esterase activity"/>
    <property type="evidence" value="ECO:0007669"/>
    <property type="project" value="UniProtKB-EC"/>
</dbReference>
<dbReference type="EMBL" id="RCML01001872">
    <property type="protein sequence ID" value="KAG2959978.1"/>
    <property type="molecule type" value="Genomic_DNA"/>
</dbReference>
<dbReference type="EMBL" id="MJFZ01000208">
    <property type="protein sequence ID" value="RAW34244.1"/>
    <property type="molecule type" value="Genomic_DNA"/>
</dbReference>
<dbReference type="InterPro" id="IPR029058">
    <property type="entry name" value="AB_hydrolase_fold"/>
</dbReference>
<dbReference type="Gene3D" id="3.40.50.1820">
    <property type="entry name" value="alpha/beta hydrolase"/>
    <property type="match status" value="1"/>
</dbReference>
<gene>
    <name evidence="10" type="ORF">PC110_g9437</name>
    <name evidence="5" type="ORF">PC113_g7934</name>
    <name evidence="6" type="ORF">PC115_g20209</name>
    <name evidence="7" type="ORF">PC117_g22183</name>
    <name evidence="8" type="ORF">PC118_g22746</name>
    <name evidence="9" type="ORF">PC129_g22392</name>
</gene>
<dbReference type="EMBL" id="RCMG01000180">
    <property type="protein sequence ID" value="KAG2860577.1"/>
    <property type="molecule type" value="Genomic_DNA"/>
</dbReference>
<evidence type="ECO:0000313" key="9">
    <source>
        <dbReference type="EMBL" id="KAG3204766.1"/>
    </source>
</evidence>
<proteinExistence type="predicted"/>
<accession>A0A329SBR0</accession>
<dbReference type="Proteomes" id="UP000736787">
    <property type="component" value="Unassembled WGS sequence"/>
</dbReference>
<evidence type="ECO:0000313" key="6">
    <source>
        <dbReference type="EMBL" id="KAG2887907.1"/>
    </source>
</evidence>
<evidence type="ECO:0000313" key="8">
    <source>
        <dbReference type="EMBL" id="KAG2959978.1"/>
    </source>
</evidence>